<evidence type="ECO:0000259" key="8">
    <source>
        <dbReference type="PROSITE" id="PS50072"/>
    </source>
</evidence>
<dbReference type="Gene3D" id="2.40.100.10">
    <property type="entry name" value="Cyclophilin-like"/>
    <property type="match status" value="1"/>
</dbReference>
<gene>
    <name evidence="9" type="ORF">AW171_hschr42512</name>
</gene>
<sequence length="389" mass="44408">MASNKKVYLDIGIDDEAVGRVVCTLFSDKAPKTTEQFLHLCKGDISIGDRQLTYKGNHFHRVIKNFMVQAGDVLFGSDTSDENLGRGGCSIYTSEEELQNMEGEVKNYGCFEDENLGEFDKPFYLAMANQGEKDTNSSQFFIVTATSPHLNSKHSIFGEVDMGKYVIRTIESVPVDEDGVPKSAVVIQDCGEWTEGMEVPLYNACNDTVGGDIYEELPGDDTHFNTEDLNEAYKVSQVIKESGTLLFKKKDFQNAYFKYIKSLKYINEFIPDIDFDKDLFEKFTMLKTKVYLNLTLVLYNLKRYKDSITYADFLLEMDDVPKLDIAKAHYRKGNCHLIMKRPEEALSEYKECKKLNPDDVVVEKKILEVENKIAEQLEKTKKSISKFFT</sequence>
<dbReference type="Pfam" id="PF00160">
    <property type="entry name" value="Pro_isomerase"/>
    <property type="match status" value="1"/>
</dbReference>
<dbReference type="PROSITE" id="PS50005">
    <property type="entry name" value="TPR"/>
    <property type="match status" value="1"/>
</dbReference>
<feature type="repeat" description="TPR" evidence="7">
    <location>
        <begin position="326"/>
        <end position="359"/>
    </location>
</feature>
<evidence type="ECO:0000256" key="6">
    <source>
        <dbReference type="ARBA" id="ARBA00023235"/>
    </source>
</evidence>
<dbReference type="FunFam" id="2.40.100.10:FF:000025">
    <property type="entry name" value="Peptidyl-prolyl cis-trans isomerase CYP19-2"/>
    <property type="match status" value="1"/>
</dbReference>
<dbReference type="Pfam" id="PF00515">
    <property type="entry name" value="TPR_1"/>
    <property type="match status" value="1"/>
</dbReference>
<dbReference type="GO" id="GO:0005829">
    <property type="term" value="C:cytosol"/>
    <property type="evidence" value="ECO:0007669"/>
    <property type="project" value="TreeGrafter"/>
</dbReference>
<keyword evidence="5" id="KW-0697">Rotamase</keyword>
<evidence type="ECO:0000256" key="4">
    <source>
        <dbReference type="ARBA" id="ARBA00022803"/>
    </source>
</evidence>
<dbReference type="AlphaFoldDB" id="A0A109UX08"/>
<dbReference type="SUPFAM" id="SSF48452">
    <property type="entry name" value="TPR-like"/>
    <property type="match status" value="1"/>
</dbReference>
<evidence type="ECO:0000313" key="10">
    <source>
        <dbReference type="Proteomes" id="UP000243052"/>
    </source>
</evidence>
<evidence type="ECO:0000256" key="1">
    <source>
        <dbReference type="ARBA" id="ARBA00000971"/>
    </source>
</evidence>
<evidence type="ECO:0000313" key="9">
    <source>
        <dbReference type="EMBL" id="AMD20612.1"/>
    </source>
</evidence>
<dbReference type="STRING" id="45286.A0A109UX08"/>
<evidence type="ECO:0000256" key="3">
    <source>
        <dbReference type="ARBA" id="ARBA00022737"/>
    </source>
</evidence>
<name>A0A109UX08_9SACH</name>
<dbReference type="GO" id="GO:0042026">
    <property type="term" value="P:protein refolding"/>
    <property type="evidence" value="ECO:0007669"/>
    <property type="project" value="UniProtKB-ARBA"/>
</dbReference>
<dbReference type="InterPro" id="IPR011990">
    <property type="entry name" value="TPR-like_helical_dom_sf"/>
</dbReference>
<dbReference type="Gene3D" id="1.25.40.10">
    <property type="entry name" value="Tetratricopeptide repeat domain"/>
    <property type="match status" value="1"/>
</dbReference>
<dbReference type="InterPro" id="IPR002130">
    <property type="entry name" value="Cyclophilin-type_PPIase_dom"/>
</dbReference>
<dbReference type="EC" id="5.2.1.8" evidence="2"/>
<dbReference type="InterPro" id="IPR029000">
    <property type="entry name" value="Cyclophilin-like_dom_sf"/>
</dbReference>
<dbReference type="GO" id="GO:0003755">
    <property type="term" value="F:peptidyl-prolyl cis-trans isomerase activity"/>
    <property type="evidence" value="ECO:0007669"/>
    <property type="project" value="UniProtKB-KW"/>
</dbReference>
<protein>
    <recommendedName>
        <fullName evidence="2">peptidylprolyl isomerase</fullName>
        <ecNumber evidence="2">5.2.1.8</ecNumber>
    </recommendedName>
</protein>
<reference evidence="9 10" key="1">
    <citation type="submission" date="2016-01" db="EMBL/GenBank/DDBJ databases">
        <title>Genome sequence of the yeast Holleya sinecauda.</title>
        <authorList>
            <person name="Dietrich F.S."/>
        </authorList>
    </citation>
    <scope>NUCLEOTIDE SEQUENCE [LARGE SCALE GENOMIC DNA]</scope>
    <source>
        <strain evidence="9 10">ATCC 58844</strain>
    </source>
</reference>
<dbReference type="Proteomes" id="UP000243052">
    <property type="component" value="Chromosome iv"/>
</dbReference>
<dbReference type="GO" id="GO:0051082">
    <property type="term" value="F:unfolded protein binding"/>
    <property type="evidence" value="ECO:0007669"/>
    <property type="project" value="UniProtKB-ARBA"/>
</dbReference>
<dbReference type="EMBL" id="CP014244">
    <property type="protein sequence ID" value="AMD20612.1"/>
    <property type="molecule type" value="Genomic_DNA"/>
</dbReference>
<keyword evidence="10" id="KW-1185">Reference proteome</keyword>
<evidence type="ECO:0000256" key="2">
    <source>
        <dbReference type="ARBA" id="ARBA00013194"/>
    </source>
</evidence>
<keyword evidence="3" id="KW-0677">Repeat</keyword>
<feature type="domain" description="PPIase cyclophilin-type" evidence="8">
    <location>
        <begin position="8"/>
        <end position="192"/>
    </location>
</feature>
<dbReference type="GO" id="GO:0016018">
    <property type="term" value="F:cyclosporin A binding"/>
    <property type="evidence" value="ECO:0007669"/>
    <property type="project" value="TreeGrafter"/>
</dbReference>
<dbReference type="InterPro" id="IPR019734">
    <property type="entry name" value="TPR_rpt"/>
</dbReference>
<dbReference type="SUPFAM" id="SSF50891">
    <property type="entry name" value="Cyclophilin-like"/>
    <property type="match status" value="1"/>
</dbReference>
<dbReference type="PROSITE" id="PS50072">
    <property type="entry name" value="CSA_PPIASE_2"/>
    <property type="match status" value="1"/>
</dbReference>
<organism evidence="9 10">
    <name type="scientific">Eremothecium sinecaudum</name>
    <dbReference type="NCBI Taxonomy" id="45286"/>
    <lineage>
        <taxon>Eukaryota</taxon>
        <taxon>Fungi</taxon>
        <taxon>Dikarya</taxon>
        <taxon>Ascomycota</taxon>
        <taxon>Saccharomycotina</taxon>
        <taxon>Saccharomycetes</taxon>
        <taxon>Saccharomycetales</taxon>
        <taxon>Saccharomycetaceae</taxon>
        <taxon>Eremothecium</taxon>
    </lineage>
</organism>
<dbReference type="FunFam" id="1.25.40.10:FF:000029">
    <property type="entry name" value="peptidyl-prolyl cis-trans isomerase D"/>
    <property type="match status" value="1"/>
</dbReference>
<dbReference type="GeneID" id="28723865"/>
<evidence type="ECO:0000256" key="7">
    <source>
        <dbReference type="PROSITE-ProRule" id="PRU00339"/>
    </source>
</evidence>
<dbReference type="PANTHER" id="PTHR11071:SF561">
    <property type="entry name" value="PEPTIDYL-PROLYL CIS-TRANS ISOMERASE D-RELATED"/>
    <property type="match status" value="1"/>
</dbReference>
<dbReference type="SMART" id="SM00028">
    <property type="entry name" value="TPR"/>
    <property type="match status" value="3"/>
</dbReference>
<accession>A0A109UX08</accession>
<dbReference type="OrthoDB" id="407558at2759"/>
<dbReference type="InterPro" id="IPR020892">
    <property type="entry name" value="Cyclophilin-type_PPIase_CS"/>
</dbReference>
<keyword evidence="6" id="KW-0413">Isomerase</keyword>
<proteinExistence type="predicted"/>
<dbReference type="PROSITE" id="PS00170">
    <property type="entry name" value="CSA_PPIASE_1"/>
    <property type="match status" value="1"/>
</dbReference>
<keyword evidence="4 7" id="KW-0802">TPR repeat</keyword>
<dbReference type="RefSeq" id="XP_017987608.1">
    <property type="nucleotide sequence ID" value="XM_018131814.1"/>
</dbReference>
<dbReference type="PANTHER" id="PTHR11071">
    <property type="entry name" value="PEPTIDYL-PROLYL CIS-TRANS ISOMERASE"/>
    <property type="match status" value="1"/>
</dbReference>
<dbReference type="PRINTS" id="PR00153">
    <property type="entry name" value="CSAPPISMRASE"/>
</dbReference>
<evidence type="ECO:0000256" key="5">
    <source>
        <dbReference type="ARBA" id="ARBA00023110"/>
    </source>
</evidence>
<comment type="catalytic activity">
    <reaction evidence="1">
        <text>[protein]-peptidylproline (omega=180) = [protein]-peptidylproline (omega=0)</text>
        <dbReference type="Rhea" id="RHEA:16237"/>
        <dbReference type="Rhea" id="RHEA-COMP:10747"/>
        <dbReference type="Rhea" id="RHEA-COMP:10748"/>
        <dbReference type="ChEBI" id="CHEBI:83833"/>
        <dbReference type="ChEBI" id="CHEBI:83834"/>
        <dbReference type="EC" id="5.2.1.8"/>
    </reaction>
</comment>